<name>A0A0P6YMA1_9CHLR</name>
<sequence>MRSRHEVAVVQCPACGAQFDAPLWLILDGEEQPGLLQQLLDGRLRETQCPYCDALGSLIAPLLYHDARYEQLILALPLSVASASEAESLAQHLVGLLHQQLLLEQLAEAEYLGHVHLAADLDDLQLMLDHAAKQRALNTFMASAAWSWPQPATIELLKDLVQSHDPDQQQAFWQSLTVAQQSDLTLMLDRLATVVPMDSGLGDFLRRFIA</sequence>
<comment type="caution">
    <text evidence="2">The sequence shown here is derived from an EMBL/GenBank/DDBJ whole genome shotgun (WGS) entry which is preliminary data.</text>
</comment>
<reference evidence="2 3" key="1">
    <citation type="submission" date="2015-07" db="EMBL/GenBank/DDBJ databases">
        <title>Whole genome sequence of Herpetosiphon geysericola DSM 7119.</title>
        <authorList>
            <person name="Hemp J."/>
            <person name="Ward L.M."/>
            <person name="Pace L.A."/>
            <person name="Fischer W.W."/>
        </authorList>
    </citation>
    <scope>NUCLEOTIDE SEQUENCE [LARGE SCALE GENOMIC DNA]</scope>
    <source>
        <strain evidence="2 3">DSM 7119</strain>
    </source>
</reference>
<dbReference type="AlphaFoldDB" id="A0A0P6YMA1"/>
<dbReference type="RefSeq" id="WP_054532820.1">
    <property type="nucleotide sequence ID" value="NZ_LGKP01000006.1"/>
</dbReference>
<feature type="domain" description="CpXC" evidence="1">
    <location>
        <begin position="10"/>
        <end position="85"/>
    </location>
</feature>
<protein>
    <recommendedName>
        <fullName evidence="1">CpXC domain-containing protein</fullName>
    </recommendedName>
</protein>
<proteinExistence type="predicted"/>
<keyword evidence="3" id="KW-1185">Reference proteome</keyword>
<evidence type="ECO:0000313" key="2">
    <source>
        <dbReference type="EMBL" id="KPL91297.1"/>
    </source>
</evidence>
<dbReference type="InterPro" id="IPR025682">
    <property type="entry name" value="CpXC_dom"/>
</dbReference>
<dbReference type="OrthoDB" id="9831000at2"/>
<dbReference type="Pfam" id="PF14353">
    <property type="entry name" value="CpXC"/>
    <property type="match status" value="1"/>
</dbReference>
<organism evidence="2 3">
    <name type="scientific">Herpetosiphon geysericola</name>
    <dbReference type="NCBI Taxonomy" id="70996"/>
    <lineage>
        <taxon>Bacteria</taxon>
        <taxon>Bacillati</taxon>
        <taxon>Chloroflexota</taxon>
        <taxon>Chloroflexia</taxon>
        <taxon>Herpetosiphonales</taxon>
        <taxon>Herpetosiphonaceae</taxon>
        <taxon>Herpetosiphon</taxon>
    </lineage>
</organism>
<accession>A0A0P6YMA1</accession>
<evidence type="ECO:0000259" key="1">
    <source>
        <dbReference type="Pfam" id="PF14353"/>
    </source>
</evidence>
<dbReference type="STRING" id="70996.SE18_02400"/>
<dbReference type="EMBL" id="LGKP01000006">
    <property type="protein sequence ID" value="KPL91297.1"/>
    <property type="molecule type" value="Genomic_DNA"/>
</dbReference>
<gene>
    <name evidence="2" type="ORF">SE18_02400</name>
</gene>
<dbReference type="Proteomes" id="UP000050277">
    <property type="component" value="Unassembled WGS sequence"/>
</dbReference>
<evidence type="ECO:0000313" key="3">
    <source>
        <dbReference type="Proteomes" id="UP000050277"/>
    </source>
</evidence>